<dbReference type="Proteomes" id="UP000183015">
    <property type="component" value="Unassembled WGS sequence"/>
</dbReference>
<feature type="region of interest" description="Disordered" evidence="1">
    <location>
        <begin position="283"/>
        <end position="369"/>
    </location>
</feature>
<proteinExistence type="predicted"/>
<organism evidence="3 4">
    <name type="scientific">Streptacidiphilus jiangxiensis</name>
    <dbReference type="NCBI Taxonomy" id="235985"/>
    <lineage>
        <taxon>Bacteria</taxon>
        <taxon>Bacillati</taxon>
        <taxon>Actinomycetota</taxon>
        <taxon>Actinomycetes</taxon>
        <taxon>Kitasatosporales</taxon>
        <taxon>Streptomycetaceae</taxon>
        <taxon>Streptacidiphilus</taxon>
    </lineage>
</organism>
<reference evidence="4" key="1">
    <citation type="submission" date="2016-10" db="EMBL/GenBank/DDBJ databases">
        <authorList>
            <person name="Varghese N."/>
        </authorList>
    </citation>
    <scope>NUCLEOTIDE SEQUENCE [LARGE SCALE GENOMIC DNA]</scope>
    <source>
        <strain evidence="4">DSM 45096 / BCRC 16803 / CGMCC 4.1857 / CIP 109030 / JCM 12277 / KCTC 19219 / NBRC 100920 / 33214</strain>
    </source>
</reference>
<keyword evidence="2" id="KW-0812">Transmembrane</keyword>
<evidence type="ECO:0008006" key="5">
    <source>
        <dbReference type="Google" id="ProtNLM"/>
    </source>
</evidence>
<keyword evidence="4" id="KW-1185">Reference proteome</keyword>
<keyword evidence="2" id="KW-1133">Transmembrane helix</keyword>
<feature type="transmembrane region" description="Helical" evidence="2">
    <location>
        <begin position="76"/>
        <end position="96"/>
    </location>
</feature>
<dbReference type="NCBIfam" id="NF038012">
    <property type="entry name" value="DMT_1"/>
    <property type="match status" value="1"/>
</dbReference>
<feature type="transmembrane region" description="Helical" evidence="2">
    <location>
        <begin position="162"/>
        <end position="182"/>
    </location>
</feature>
<dbReference type="STRING" id="235985.SAMN05414137_12754"/>
<dbReference type="eggNOG" id="COG0697">
    <property type="taxonomic scope" value="Bacteria"/>
</dbReference>
<evidence type="ECO:0000256" key="1">
    <source>
        <dbReference type="SAM" id="MobiDB-lite"/>
    </source>
</evidence>
<feature type="transmembrane region" description="Helical" evidence="2">
    <location>
        <begin position="255"/>
        <end position="276"/>
    </location>
</feature>
<gene>
    <name evidence="3" type="ORF">SAMN05414137_12754</name>
</gene>
<dbReference type="PANTHER" id="PTHR40761">
    <property type="entry name" value="CONSERVED INTEGRAL MEMBRANE ALANINE VALINE AND LEUCINE RICH PROTEIN-RELATED"/>
    <property type="match status" value="1"/>
</dbReference>
<protein>
    <recommendedName>
        <fullName evidence="5">Magnesium transporter NIPA</fullName>
    </recommendedName>
</protein>
<feature type="transmembrane region" description="Helical" evidence="2">
    <location>
        <begin position="45"/>
        <end position="64"/>
    </location>
</feature>
<evidence type="ECO:0000313" key="3">
    <source>
        <dbReference type="EMBL" id="SEM42219.1"/>
    </source>
</evidence>
<feature type="transmembrane region" description="Helical" evidence="2">
    <location>
        <begin position="135"/>
        <end position="155"/>
    </location>
</feature>
<feature type="compositionally biased region" description="Acidic residues" evidence="1">
    <location>
        <begin position="320"/>
        <end position="334"/>
    </location>
</feature>
<dbReference type="EMBL" id="FOAZ01000027">
    <property type="protein sequence ID" value="SEM42219.1"/>
    <property type="molecule type" value="Genomic_DNA"/>
</dbReference>
<feature type="transmembrane region" description="Helical" evidence="2">
    <location>
        <begin position="6"/>
        <end position="24"/>
    </location>
</feature>
<sequence length="369" mass="37681">MTAVLSVVFAVCAAFSNALGTVLQRRAALIVPRSQGFRLGLMWDLLRTPVWLFGILGVVFAALFQGLALATGPLAVVQPIFVLELPAALLIGGIVFRRRMPTLAWVWVACLVGGLGLALAAAAPSGGSQQPAVGLWLLALTSCGGAMIVLCLAALRRPVGRARAVCLGLAAAIGYALTAALMKSATDTLNREGIAAFFGAWQTYGFAAVGVCALFLLENAMQAGPLVASQPALTLGDALVSLSLGVTLYNESVRVGWWLIPEIIGVLLVALGAIGLSRLQMQPQEGEAQARPGPGAGADPSTDPSGDHGPDADRSRSVDDDPDADGLDADDSDADLAGGDDAGDDRRVGGLGSSARSGRPSVPNGPPNG</sequence>
<keyword evidence="2" id="KW-0472">Membrane</keyword>
<feature type="transmembrane region" description="Helical" evidence="2">
    <location>
        <begin position="103"/>
        <end position="123"/>
    </location>
</feature>
<dbReference type="PANTHER" id="PTHR40761:SF1">
    <property type="entry name" value="CONSERVED INTEGRAL MEMBRANE ALANINE VALINE AND LEUCINE RICH PROTEIN-RELATED"/>
    <property type="match status" value="1"/>
</dbReference>
<name>A0A1H7YAK0_STRJI</name>
<feature type="transmembrane region" description="Helical" evidence="2">
    <location>
        <begin position="194"/>
        <end position="217"/>
    </location>
</feature>
<feature type="compositionally biased region" description="Basic and acidic residues" evidence="1">
    <location>
        <begin position="305"/>
        <end position="319"/>
    </location>
</feature>
<feature type="transmembrane region" description="Helical" evidence="2">
    <location>
        <begin position="229"/>
        <end position="249"/>
    </location>
</feature>
<accession>A0A1H7YAK0</accession>
<evidence type="ECO:0000313" key="4">
    <source>
        <dbReference type="Proteomes" id="UP000183015"/>
    </source>
</evidence>
<evidence type="ECO:0000256" key="2">
    <source>
        <dbReference type="SAM" id="Phobius"/>
    </source>
</evidence>
<dbReference type="AlphaFoldDB" id="A0A1H7YAK0"/>